<proteinExistence type="inferred from homology"/>
<evidence type="ECO:0000313" key="2">
    <source>
        <dbReference type="EMBL" id="CAG8738719.1"/>
    </source>
</evidence>
<dbReference type="SUPFAM" id="SSF54928">
    <property type="entry name" value="RNA-binding domain, RBD"/>
    <property type="match status" value="1"/>
</dbReference>
<name>A0A9N9IJV2_9GLOM</name>
<gene>
    <name evidence="2" type="ORF">DERYTH_LOCUS15805</name>
</gene>
<dbReference type="AlphaFoldDB" id="A0A9N9IJV2"/>
<comment type="similarity">
    <text evidence="1">Belongs to the RCAN family.</text>
</comment>
<dbReference type="GO" id="GO:0003676">
    <property type="term" value="F:nucleic acid binding"/>
    <property type="evidence" value="ECO:0007669"/>
    <property type="project" value="InterPro"/>
</dbReference>
<dbReference type="PANTHER" id="PTHR10300">
    <property type="entry name" value="CALCIPRESSIN"/>
    <property type="match status" value="1"/>
</dbReference>
<evidence type="ECO:0000313" key="3">
    <source>
        <dbReference type="Proteomes" id="UP000789405"/>
    </source>
</evidence>
<dbReference type="GO" id="GO:0005737">
    <property type="term" value="C:cytoplasm"/>
    <property type="evidence" value="ECO:0007669"/>
    <property type="project" value="TreeGrafter"/>
</dbReference>
<dbReference type="GO" id="GO:0008597">
    <property type="term" value="F:calcium-dependent protein serine/threonine phosphatase regulator activity"/>
    <property type="evidence" value="ECO:0007669"/>
    <property type="project" value="TreeGrafter"/>
</dbReference>
<dbReference type="InterPro" id="IPR012677">
    <property type="entry name" value="Nucleotide-bd_a/b_plait_sf"/>
</dbReference>
<dbReference type="Pfam" id="PF04847">
    <property type="entry name" value="Calcipressin"/>
    <property type="match status" value="1"/>
</dbReference>
<organism evidence="2 3">
    <name type="scientific">Dentiscutata erythropus</name>
    <dbReference type="NCBI Taxonomy" id="1348616"/>
    <lineage>
        <taxon>Eukaryota</taxon>
        <taxon>Fungi</taxon>
        <taxon>Fungi incertae sedis</taxon>
        <taxon>Mucoromycota</taxon>
        <taxon>Glomeromycotina</taxon>
        <taxon>Glomeromycetes</taxon>
        <taxon>Diversisporales</taxon>
        <taxon>Gigasporaceae</taxon>
        <taxon>Dentiscutata</taxon>
    </lineage>
</organism>
<accession>A0A9N9IJV2</accession>
<dbReference type="EMBL" id="CAJVPY010013132">
    <property type="protein sequence ID" value="CAG8738719.1"/>
    <property type="molecule type" value="Genomic_DNA"/>
</dbReference>
<dbReference type="PANTHER" id="PTHR10300:SF14">
    <property type="entry name" value="PROTEIN SARAH"/>
    <property type="match status" value="1"/>
</dbReference>
<dbReference type="GO" id="GO:0019722">
    <property type="term" value="P:calcium-mediated signaling"/>
    <property type="evidence" value="ECO:0007669"/>
    <property type="project" value="InterPro"/>
</dbReference>
<dbReference type="InterPro" id="IPR006931">
    <property type="entry name" value="Calcipressin"/>
</dbReference>
<keyword evidence="3" id="KW-1185">Reference proteome</keyword>
<dbReference type="Proteomes" id="UP000789405">
    <property type="component" value="Unassembled WGS sequence"/>
</dbReference>
<dbReference type="GO" id="GO:0005634">
    <property type="term" value="C:nucleus"/>
    <property type="evidence" value="ECO:0007669"/>
    <property type="project" value="TreeGrafter"/>
</dbReference>
<protein>
    <submittedName>
        <fullName evidence="2">13601_t:CDS:1</fullName>
    </submittedName>
</protein>
<dbReference type="InterPro" id="IPR035979">
    <property type="entry name" value="RBD_domain_sf"/>
</dbReference>
<reference evidence="2" key="1">
    <citation type="submission" date="2021-06" db="EMBL/GenBank/DDBJ databases">
        <authorList>
            <person name="Kallberg Y."/>
            <person name="Tangrot J."/>
            <person name="Rosling A."/>
        </authorList>
    </citation>
    <scope>NUCLEOTIDE SEQUENCE</scope>
    <source>
        <strain evidence="2">MA453B</strain>
    </source>
</reference>
<dbReference type="Gene3D" id="3.30.70.330">
    <property type="match status" value="1"/>
</dbReference>
<evidence type="ECO:0000256" key="1">
    <source>
        <dbReference type="ARBA" id="ARBA00008209"/>
    </source>
</evidence>
<dbReference type="OrthoDB" id="17212at2759"/>
<comment type="caution">
    <text evidence="2">The sequence shown here is derived from an EMBL/GenBank/DDBJ whole genome shotgun (WGS) entry which is preliminary data.</text>
</comment>
<sequence>MSPPAPKIIATNTLIIANVNQTTFIPENLEKLKSQLEQYGSIYKLVPIKSFNRIFVTFYKTTDAKSVKEHFDKSIFLEKIIRVYFGQHTSIYETDNTRHLNVPETEKNLLISPPGSPPVGWIQSREDHPNSITLADDLIEPEIKDSHNDSRNHAPILTVIPSDTDVDNNAKYENNLDVPLILIQNWDDSPPPSTKTKKPSLQIYNNGKAQLRPNISLHQITPTPRPPLQT</sequence>